<dbReference type="GO" id="GO:0051787">
    <property type="term" value="F:misfolded protein binding"/>
    <property type="evidence" value="ECO:0007669"/>
    <property type="project" value="TreeGrafter"/>
</dbReference>
<dbReference type="Pfam" id="PF00226">
    <property type="entry name" value="DnaJ"/>
    <property type="match status" value="1"/>
</dbReference>
<dbReference type="SMART" id="SM00028">
    <property type="entry name" value="TPR"/>
    <property type="match status" value="6"/>
</dbReference>
<dbReference type="SMART" id="SM00271">
    <property type="entry name" value="DnaJ"/>
    <property type="match status" value="1"/>
</dbReference>
<evidence type="ECO:0000313" key="8">
    <source>
        <dbReference type="EMBL" id="CEH16310.1"/>
    </source>
</evidence>
<dbReference type="PROSITE" id="PS50005">
    <property type="entry name" value="TPR"/>
    <property type="match status" value="1"/>
</dbReference>
<keyword evidence="3" id="KW-0256">Endoplasmic reticulum</keyword>
<evidence type="ECO:0000313" key="9">
    <source>
        <dbReference type="Proteomes" id="UP000054845"/>
    </source>
</evidence>
<evidence type="ECO:0000256" key="3">
    <source>
        <dbReference type="ARBA" id="ARBA00022824"/>
    </source>
</evidence>
<accession>A0A0P1BJ69</accession>
<evidence type="ECO:0000256" key="6">
    <source>
        <dbReference type="SAM" id="SignalP"/>
    </source>
</evidence>
<proteinExistence type="predicted"/>
<dbReference type="PROSITE" id="PS50076">
    <property type="entry name" value="DNAJ_2"/>
    <property type="match status" value="1"/>
</dbReference>
<dbReference type="PRINTS" id="PR00625">
    <property type="entry name" value="JDOMAIN"/>
</dbReference>
<comment type="subcellular location">
    <subcellularLocation>
        <location evidence="1">Endoplasmic reticulum</location>
    </subcellularLocation>
</comment>
<feature type="chain" id="PRO_5006059580" evidence="6">
    <location>
        <begin position="27"/>
        <end position="553"/>
    </location>
</feature>
<evidence type="ECO:0000256" key="4">
    <source>
        <dbReference type="PROSITE-ProRule" id="PRU00339"/>
    </source>
</evidence>
<protein>
    <submittedName>
        <fullName evidence="8">DsRNA-activated protein kinase inhibitor P58, contains TPR and DnaJ domains</fullName>
    </submittedName>
</protein>
<dbReference type="AlphaFoldDB" id="A0A0P1BJ69"/>
<dbReference type="InterPro" id="IPR011990">
    <property type="entry name" value="TPR-like_helical_dom_sf"/>
</dbReference>
<evidence type="ECO:0000256" key="2">
    <source>
        <dbReference type="ARBA" id="ARBA00022729"/>
    </source>
</evidence>
<feature type="compositionally biased region" description="Low complexity" evidence="5">
    <location>
        <begin position="515"/>
        <end position="545"/>
    </location>
</feature>
<dbReference type="InterPro" id="IPR001623">
    <property type="entry name" value="DnaJ_domain"/>
</dbReference>
<dbReference type="OrthoDB" id="1726119at2759"/>
<feature type="domain" description="J" evidence="7">
    <location>
        <begin position="444"/>
        <end position="505"/>
    </location>
</feature>
<keyword evidence="9" id="KW-1185">Reference proteome</keyword>
<dbReference type="Gene3D" id="1.10.287.110">
    <property type="entry name" value="DnaJ domain"/>
    <property type="match status" value="1"/>
</dbReference>
<dbReference type="InterPro" id="IPR036869">
    <property type="entry name" value="J_dom_sf"/>
</dbReference>
<dbReference type="GO" id="GO:0005783">
    <property type="term" value="C:endoplasmic reticulum"/>
    <property type="evidence" value="ECO:0007669"/>
    <property type="project" value="UniProtKB-SubCell"/>
</dbReference>
<dbReference type="Proteomes" id="UP000054845">
    <property type="component" value="Unassembled WGS sequence"/>
</dbReference>
<dbReference type="GO" id="GO:0034975">
    <property type="term" value="P:protein folding in endoplasmic reticulum"/>
    <property type="evidence" value="ECO:0007669"/>
    <property type="project" value="TreeGrafter"/>
</dbReference>
<organism evidence="8 9">
    <name type="scientific">Ceraceosorus bombacis</name>
    <dbReference type="NCBI Taxonomy" id="401625"/>
    <lineage>
        <taxon>Eukaryota</taxon>
        <taxon>Fungi</taxon>
        <taxon>Dikarya</taxon>
        <taxon>Basidiomycota</taxon>
        <taxon>Ustilaginomycotina</taxon>
        <taxon>Exobasidiomycetes</taxon>
        <taxon>Ceraceosorales</taxon>
        <taxon>Ceraceosoraceae</taxon>
        <taxon>Ceraceosorus</taxon>
    </lineage>
</organism>
<dbReference type="SUPFAM" id="SSF48452">
    <property type="entry name" value="TPR-like"/>
    <property type="match status" value="2"/>
</dbReference>
<dbReference type="SUPFAM" id="SSF46565">
    <property type="entry name" value="Chaperone J-domain"/>
    <property type="match status" value="1"/>
</dbReference>
<dbReference type="Gene3D" id="1.25.40.10">
    <property type="entry name" value="Tetratricopeptide repeat domain"/>
    <property type="match status" value="1"/>
</dbReference>
<feature type="region of interest" description="Disordered" evidence="5">
    <location>
        <begin position="499"/>
        <end position="545"/>
    </location>
</feature>
<evidence type="ECO:0000259" key="7">
    <source>
        <dbReference type="PROSITE" id="PS50076"/>
    </source>
</evidence>
<dbReference type="InterPro" id="IPR051727">
    <property type="entry name" value="DnaJ_C3_Co-chaperones"/>
</dbReference>
<dbReference type="Pfam" id="PF13432">
    <property type="entry name" value="TPR_16"/>
    <property type="match status" value="3"/>
</dbReference>
<dbReference type="PANTHER" id="PTHR44140:SF2">
    <property type="entry name" value="LD25575P"/>
    <property type="match status" value="1"/>
</dbReference>
<evidence type="ECO:0000256" key="5">
    <source>
        <dbReference type="SAM" id="MobiDB-lite"/>
    </source>
</evidence>
<dbReference type="CDD" id="cd06257">
    <property type="entry name" value="DnaJ"/>
    <property type="match status" value="1"/>
</dbReference>
<dbReference type="PANTHER" id="PTHR44140">
    <property type="entry name" value="LD25575P"/>
    <property type="match status" value="1"/>
</dbReference>
<dbReference type="STRING" id="401625.A0A0P1BJ69"/>
<keyword evidence="2 6" id="KW-0732">Signal</keyword>
<keyword evidence="4" id="KW-0802">TPR repeat</keyword>
<dbReference type="EMBL" id="CCYA01000278">
    <property type="protein sequence ID" value="CEH16310.1"/>
    <property type="molecule type" value="Genomic_DNA"/>
</dbReference>
<sequence>MRVHRLALLASLLVVAVMTTVPIVSGEAVPDADGKTASQHLKEGVAALTTGRYTSALASFDAAIASDPKHYLSYYRRATALLSLGRTSAALQDLDALLKLNPSFAQAHLEKAKTLAKDGELDQAKESAKEFLKLKKSDEQGLTLQSSIDAAIKAQQTLRTTAASVNKLVAKDAKDAKIAAQAEACRKHASVVLETSPGNLEARRLRANCALARGDLDDAVADWSRIAHLAPSSELLIRLSSLSYLILGEEGSSQQEAGLLHLKNCLNSDPDNKACARAHRRLRNLNKSLKKAHNFADAESWRAVLSALKGPKIGGPTVLQEVESAIKDDLTSKDGKEPVLPAFLQDAVERSALMHEIRSLTCQAHLELDEIKKAIPACDAVLKREPENPSARATKGEEYMLEEKYEEAVREFDAALKAAGGQDRSLYMRLQKAQKRLKLSKAKDYYKVLGVPRSADAKTIKKAFRNKAKEHHPDKGGDEKKMAQVNEAFGVLGNDELRERYDAGDDPNDPMAGAQQGHPFQQGGSPFGQFFQQGGSPFGSQFAQGGQQFHFSF</sequence>
<evidence type="ECO:0000256" key="1">
    <source>
        <dbReference type="ARBA" id="ARBA00004240"/>
    </source>
</evidence>
<feature type="signal peptide" evidence="6">
    <location>
        <begin position="1"/>
        <end position="26"/>
    </location>
</feature>
<name>A0A0P1BJ69_9BASI</name>
<dbReference type="GO" id="GO:0051087">
    <property type="term" value="F:protein-folding chaperone binding"/>
    <property type="evidence" value="ECO:0007669"/>
    <property type="project" value="TreeGrafter"/>
</dbReference>
<reference evidence="9" key="1">
    <citation type="submission" date="2014-09" db="EMBL/GenBank/DDBJ databases">
        <authorList>
            <person name="Sharma Rahul"/>
            <person name="Thines Marco"/>
        </authorList>
    </citation>
    <scope>NUCLEOTIDE SEQUENCE [LARGE SCALE GENOMIC DNA]</scope>
</reference>
<feature type="repeat" description="TPR" evidence="4">
    <location>
        <begin position="37"/>
        <end position="70"/>
    </location>
</feature>
<dbReference type="InterPro" id="IPR019734">
    <property type="entry name" value="TPR_rpt"/>
</dbReference>